<dbReference type="GO" id="GO:0003723">
    <property type="term" value="F:RNA binding"/>
    <property type="evidence" value="ECO:0007669"/>
    <property type="project" value="TreeGrafter"/>
</dbReference>
<keyword evidence="2" id="KW-1185">Reference proteome</keyword>
<evidence type="ECO:0000313" key="2">
    <source>
        <dbReference type="Proteomes" id="UP000728032"/>
    </source>
</evidence>
<dbReference type="OrthoDB" id="6418811at2759"/>
<name>A0A7R9M4D4_9ACAR</name>
<dbReference type="SUPFAM" id="SSF52540">
    <property type="entry name" value="P-loop containing nucleoside triphosphate hydrolases"/>
    <property type="match status" value="1"/>
</dbReference>
<accession>A0A7R9M4D4</accession>
<gene>
    <name evidence="1" type="ORF">ONB1V03_LOCUS10021</name>
</gene>
<dbReference type="Proteomes" id="UP000728032">
    <property type="component" value="Unassembled WGS sequence"/>
</dbReference>
<sequence>MWTTSAPNSGSRLRGDGINGANRWVTAYKESSTIIAMDSSYGLSDFTQNIIKTLLQRFPASDKEKKETSLSCHSSRTEHRLVGNTGAGAHQQFESQRELNCTTGRLSNIIPQIPIPPPFASGRMDQTIAFRKSLPIWLKRTDVMDAIASNRIVVVSGGTGCGKTTQIPQYILEHCNRGSATERMEVIGQTVGYQIRLES</sequence>
<proteinExistence type="predicted"/>
<organism evidence="1">
    <name type="scientific">Oppiella nova</name>
    <dbReference type="NCBI Taxonomy" id="334625"/>
    <lineage>
        <taxon>Eukaryota</taxon>
        <taxon>Metazoa</taxon>
        <taxon>Ecdysozoa</taxon>
        <taxon>Arthropoda</taxon>
        <taxon>Chelicerata</taxon>
        <taxon>Arachnida</taxon>
        <taxon>Acari</taxon>
        <taxon>Acariformes</taxon>
        <taxon>Sarcoptiformes</taxon>
        <taxon>Oribatida</taxon>
        <taxon>Brachypylina</taxon>
        <taxon>Oppioidea</taxon>
        <taxon>Oppiidae</taxon>
        <taxon>Oppiella</taxon>
    </lineage>
</organism>
<dbReference type="InterPro" id="IPR027417">
    <property type="entry name" value="P-loop_NTPase"/>
</dbReference>
<dbReference type="Gene3D" id="3.40.50.300">
    <property type="entry name" value="P-loop containing nucleotide triphosphate hydrolases"/>
    <property type="match status" value="1"/>
</dbReference>
<dbReference type="GO" id="GO:0004386">
    <property type="term" value="F:helicase activity"/>
    <property type="evidence" value="ECO:0007669"/>
    <property type="project" value="TreeGrafter"/>
</dbReference>
<dbReference type="PANTHER" id="PTHR18934">
    <property type="entry name" value="ATP-DEPENDENT RNA HELICASE"/>
    <property type="match status" value="1"/>
</dbReference>
<reference evidence="1" key="1">
    <citation type="submission" date="2020-11" db="EMBL/GenBank/DDBJ databases">
        <authorList>
            <person name="Tran Van P."/>
        </authorList>
    </citation>
    <scope>NUCLEOTIDE SEQUENCE</scope>
</reference>
<dbReference type="EMBL" id="OC921395">
    <property type="protein sequence ID" value="CAD7653367.1"/>
    <property type="molecule type" value="Genomic_DNA"/>
</dbReference>
<evidence type="ECO:0000313" key="1">
    <source>
        <dbReference type="EMBL" id="CAD7653367.1"/>
    </source>
</evidence>
<feature type="non-terminal residue" evidence="1">
    <location>
        <position position="1"/>
    </location>
</feature>
<dbReference type="PANTHER" id="PTHR18934:SF213">
    <property type="entry name" value="3'-5' RNA HELICASE YTHDC2"/>
    <property type="match status" value="1"/>
</dbReference>
<dbReference type="EMBL" id="CAJPVJ010006570">
    <property type="protein sequence ID" value="CAG2170554.1"/>
    <property type="molecule type" value="Genomic_DNA"/>
</dbReference>
<protein>
    <submittedName>
        <fullName evidence="1">Uncharacterized protein</fullName>
    </submittedName>
</protein>
<dbReference type="AlphaFoldDB" id="A0A7R9M4D4"/>